<protein>
    <submittedName>
        <fullName evidence="2">Uncharacterized protein</fullName>
    </submittedName>
</protein>
<evidence type="ECO:0000256" key="1">
    <source>
        <dbReference type="SAM" id="MobiDB-lite"/>
    </source>
</evidence>
<feature type="compositionally biased region" description="Polar residues" evidence="1">
    <location>
        <begin position="78"/>
        <end position="89"/>
    </location>
</feature>
<feature type="region of interest" description="Disordered" evidence="1">
    <location>
        <begin position="65"/>
        <end position="99"/>
    </location>
</feature>
<dbReference type="InterPro" id="IPR021858">
    <property type="entry name" value="Fun_TF"/>
</dbReference>
<feature type="region of interest" description="Disordered" evidence="1">
    <location>
        <begin position="1"/>
        <end position="28"/>
    </location>
</feature>
<dbReference type="Pfam" id="PF11951">
    <property type="entry name" value="Fungal_trans_2"/>
    <property type="match status" value="1"/>
</dbReference>
<comment type="caution">
    <text evidence="2">The sequence shown here is derived from an EMBL/GenBank/DDBJ whole genome shotgun (WGS) entry which is preliminary data.</text>
</comment>
<evidence type="ECO:0000313" key="3">
    <source>
        <dbReference type="Proteomes" id="UP000433883"/>
    </source>
</evidence>
<feature type="compositionally biased region" description="Basic and acidic residues" evidence="1">
    <location>
        <begin position="65"/>
        <end position="76"/>
    </location>
</feature>
<dbReference type="Proteomes" id="UP000433883">
    <property type="component" value="Unassembled WGS sequence"/>
</dbReference>
<sequence>MSKQVGKTQRERGIGHKKERKGRKAMNSIPQFEFVTSVGSPASSAKSAASKQVVRVHAMRSFLRQRDAKTLDHASGNEKASSARQSQAPVTGKFKLDSWSRKSSKKKLASRKDTVKRVAMAEQNDIHVPSIQWDLGPFELLDIRLTPQVRRLLHHYHHDFTQNSFAINPEGSFFDFAVNDVGLLHSILSMVALHFGLSHSNEFDSNPSGPVHDQAFYHQSEAIRSVNQTLGASRDSPSDSLIATVALLANYETMNGTMLSATMHVKGLKRMVELKGGLQGLRRNKVLQRIIAWTDFSYSSTWNMRSVFSRLPQLSGSPTAILSQQALPSQTLLQGIHALSVVQPEVLEIMHDLNIISKAISLSSSPNDTAITTLNISNAVYSVEHRLLSVRSDLLIHTEDNRFGYDFSMAPTMAAHLYLHLGIRELPSKARMHRILLDTLVASLLVFSVEDVLPSPIDVSLPILMWVLFVGATAASSEIQRSYFVTRLQEITLILGILDLKQFSGQLGEVMYAEKFYEKHCPGTEMSSSGQTSAVVQHSETMSSNATSSEVYIRTSDPLITTTLADNCLTTVQ</sequence>
<organism evidence="2 3">
    <name type="scientific">Venturia inaequalis</name>
    <name type="common">Apple scab fungus</name>
    <dbReference type="NCBI Taxonomy" id="5025"/>
    <lineage>
        <taxon>Eukaryota</taxon>
        <taxon>Fungi</taxon>
        <taxon>Dikarya</taxon>
        <taxon>Ascomycota</taxon>
        <taxon>Pezizomycotina</taxon>
        <taxon>Dothideomycetes</taxon>
        <taxon>Pleosporomycetidae</taxon>
        <taxon>Venturiales</taxon>
        <taxon>Venturiaceae</taxon>
        <taxon>Venturia</taxon>
    </lineage>
</organism>
<dbReference type="PANTHER" id="PTHR37540:SF5">
    <property type="entry name" value="TRANSCRIPTION FACTOR DOMAIN-CONTAINING PROTEIN"/>
    <property type="match status" value="1"/>
</dbReference>
<proteinExistence type="predicted"/>
<evidence type="ECO:0000313" key="2">
    <source>
        <dbReference type="EMBL" id="KAE9961516.1"/>
    </source>
</evidence>
<reference evidence="2 3" key="1">
    <citation type="submission" date="2019-11" db="EMBL/GenBank/DDBJ databases">
        <title>Venturia inaequalis Genome Resource.</title>
        <authorList>
            <person name="Lichtner F.J."/>
        </authorList>
    </citation>
    <scope>NUCLEOTIDE SEQUENCE [LARGE SCALE GENOMIC DNA]</scope>
    <source>
        <strain evidence="2">Bline_iso_100314</strain>
    </source>
</reference>
<name>A0A8H3U0D7_VENIN</name>
<dbReference type="EMBL" id="WNWQ01001469">
    <property type="protein sequence ID" value="KAE9961516.1"/>
    <property type="molecule type" value="Genomic_DNA"/>
</dbReference>
<dbReference type="PANTHER" id="PTHR37540">
    <property type="entry name" value="TRANSCRIPTION FACTOR (ACR-2), PUTATIVE-RELATED-RELATED"/>
    <property type="match status" value="1"/>
</dbReference>
<gene>
    <name evidence="2" type="ORF">BLS_001885</name>
</gene>
<accession>A0A8H3U0D7</accession>
<dbReference type="AlphaFoldDB" id="A0A8H3U0D7"/>